<dbReference type="GO" id="GO:0005829">
    <property type="term" value="C:cytosol"/>
    <property type="evidence" value="ECO:0007669"/>
    <property type="project" value="Ensembl"/>
</dbReference>
<evidence type="ECO:0000256" key="1">
    <source>
        <dbReference type="SAM" id="Coils"/>
    </source>
</evidence>
<dbReference type="GO" id="GO:0051649">
    <property type="term" value="P:establishment of localization in cell"/>
    <property type="evidence" value="ECO:0007669"/>
    <property type="project" value="Ensembl"/>
</dbReference>
<dbReference type="Pfam" id="PF15556">
    <property type="entry name" value="Zwint"/>
    <property type="match status" value="1"/>
</dbReference>
<dbReference type="AlphaFoldDB" id="A0A8I3WFE4"/>
<dbReference type="GeneTree" id="ENSGT00390000017639"/>
<feature type="coiled-coil region" evidence="1">
    <location>
        <begin position="105"/>
        <end position="153"/>
    </location>
</feature>
<dbReference type="Ensembl" id="ENSCJAT00000133163.1">
    <property type="protein sequence ID" value="ENSCJAP00000089134.1"/>
    <property type="gene ID" value="ENSCJAG00000004927.5"/>
</dbReference>
<dbReference type="Proteomes" id="UP000008225">
    <property type="component" value="Chromosome 12"/>
</dbReference>
<gene>
    <name evidence="3" type="primary">ZWINT</name>
</gene>
<dbReference type="InterPro" id="IPR029092">
    <property type="entry name" value="Zwint-1"/>
</dbReference>
<proteinExistence type="predicted"/>
<organism evidence="3 4">
    <name type="scientific">Callithrix jacchus</name>
    <name type="common">White-tufted-ear marmoset</name>
    <name type="synonym">Simia Jacchus</name>
    <dbReference type="NCBI Taxonomy" id="9483"/>
    <lineage>
        <taxon>Eukaryota</taxon>
        <taxon>Metazoa</taxon>
        <taxon>Chordata</taxon>
        <taxon>Craniata</taxon>
        <taxon>Vertebrata</taxon>
        <taxon>Euteleostomi</taxon>
        <taxon>Mammalia</taxon>
        <taxon>Eutheria</taxon>
        <taxon>Euarchontoglires</taxon>
        <taxon>Primates</taxon>
        <taxon>Haplorrhini</taxon>
        <taxon>Platyrrhini</taxon>
        <taxon>Cebidae</taxon>
        <taxon>Callitrichinae</taxon>
        <taxon>Callithrix</taxon>
        <taxon>Callithrix</taxon>
    </lineage>
</organism>
<evidence type="ECO:0000313" key="3">
    <source>
        <dbReference type="Ensembl" id="ENSCJAP00000089134.1"/>
    </source>
</evidence>
<dbReference type="PANTHER" id="PTHR31504">
    <property type="entry name" value="ZW10 INTERACTOR ZWINT"/>
    <property type="match status" value="1"/>
</dbReference>
<reference evidence="3 4" key="1">
    <citation type="submission" date="2009-03" db="EMBL/GenBank/DDBJ databases">
        <authorList>
            <person name="Warren W."/>
            <person name="Ye L."/>
            <person name="Minx P."/>
            <person name="Worley K."/>
            <person name="Gibbs R."/>
            <person name="Wilson R.K."/>
        </authorList>
    </citation>
    <scope>NUCLEOTIDE SEQUENCE [LARGE SCALE GENOMIC DNA]</scope>
</reference>
<dbReference type="PANTHER" id="PTHR31504:SF1">
    <property type="entry name" value="ZW10 INTERACTOR"/>
    <property type="match status" value="1"/>
</dbReference>
<dbReference type="GO" id="GO:0007094">
    <property type="term" value="P:mitotic spindle assembly checkpoint signaling"/>
    <property type="evidence" value="ECO:0007669"/>
    <property type="project" value="Ensembl"/>
</dbReference>
<keyword evidence="1" id="KW-0175">Coiled coil</keyword>
<name>A0A8I3WFE4_CALJA</name>
<accession>A0A8I3WFE4</accession>
<dbReference type="GO" id="GO:0016604">
    <property type="term" value="C:nuclear body"/>
    <property type="evidence" value="ECO:0007669"/>
    <property type="project" value="Ensembl"/>
</dbReference>
<sequence length="319" mass="36119">MEAAETEVEAAVLEVLTEVAGILETAGLQEEAELSTKILVEFVVDSQKKDKLLCSQLQVVDFLQNFLAQEDTAQDPLASEDTSRQKAIAAKEQWKELKATYREHVEAIKIALSKALTQMEEAQKKQTQLQEAFEQLQAKKQMAMEKRRAAQKQWQLQQEKHLQHLAEVSAQVRERKIGTQKELEGVFQKLGNLKQQAGQEQDKLQRHQTFLQLLCTLQGKLLFPEAATEAENIPNDKPQQLTGPEEQSIGDTMGRDPGVSSKVNERWNKWVWAGRWREKLGDWPYPLSILYVSKSDGLQPAGDSNLPWLPGGQQHGERS</sequence>
<dbReference type="GO" id="GO:0000070">
    <property type="term" value="P:mitotic sister chromatid segregation"/>
    <property type="evidence" value="ECO:0007669"/>
    <property type="project" value="Ensembl"/>
</dbReference>
<dbReference type="GO" id="GO:0180019">
    <property type="term" value="C:Knl1/Spc105 complex"/>
    <property type="evidence" value="ECO:0007669"/>
    <property type="project" value="Ensembl"/>
</dbReference>
<reference evidence="3" key="3">
    <citation type="submission" date="2025-09" db="UniProtKB">
        <authorList>
            <consortium name="Ensembl"/>
        </authorList>
    </citation>
    <scope>IDENTIFICATION</scope>
</reference>
<evidence type="ECO:0000256" key="2">
    <source>
        <dbReference type="SAM" id="MobiDB-lite"/>
    </source>
</evidence>
<dbReference type="OMA" id="TEAKEQW"/>
<reference evidence="3" key="2">
    <citation type="submission" date="2025-08" db="UniProtKB">
        <authorList>
            <consortium name="Ensembl"/>
        </authorList>
    </citation>
    <scope>IDENTIFICATION</scope>
</reference>
<protein>
    <submittedName>
        <fullName evidence="3">ZW10 interacting kinetochore protein</fullName>
    </submittedName>
</protein>
<feature type="region of interest" description="Disordered" evidence="2">
    <location>
        <begin position="230"/>
        <end position="260"/>
    </location>
</feature>
<keyword evidence="4" id="KW-1185">Reference proteome</keyword>
<evidence type="ECO:0000313" key="4">
    <source>
        <dbReference type="Proteomes" id="UP000008225"/>
    </source>
</evidence>